<dbReference type="EMBL" id="ADBV01001458">
    <property type="protein sequence ID" value="EJW84793.1"/>
    <property type="molecule type" value="Genomic_DNA"/>
</dbReference>
<organism evidence="1 2">
    <name type="scientific">Wuchereria bancrofti</name>
    <dbReference type="NCBI Taxonomy" id="6293"/>
    <lineage>
        <taxon>Eukaryota</taxon>
        <taxon>Metazoa</taxon>
        <taxon>Ecdysozoa</taxon>
        <taxon>Nematoda</taxon>
        <taxon>Chromadorea</taxon>
        <taxon>Rhabditida</taxon>
        <taxon>Spirurina</taxon>
        <taxon>Spiruromorpha</taxon>
        <taxon>Filarioidea</taxon>
        <taxon>Onchocercidae</taxon>
        <taxon>Wuchereria</taxon>
    </lineage>
</organism>
<sequence>MWHEARRQEKLIRSQMIDSVKRNERRKQFYENVRKDPEQFMQVHGRKCQIHMDPAVARAAEASSILCAFNISNLLVFCIKHTSHHGFNPLNIFLSFNF</sequence>
<reference evidence="2" key="1">
    <citation type="submission" date="2012-08" db="EMBL/GenBank/DDBJ databases">
        <title>The Genome Sequence of Wuchereria bancrofti.</title>
        <authorList>
            <person name="Nutman T.B."/>
            <person name="Fink D.L."/>
            <person name="Russ C."/>
            <person name="Young S."/>
            <person name="Zeng Q."/>
            <person name="Koehrsen M."/>
            <person name="Alvarado L."/>
            <person name="Berlin A."/>
            <person name="Chapman S.B."/>
            <person name="Chen Z."/>
            <person name="Freedman E."/>
            <person name="Gellesch M."/>
            <person name="Goldberg J."/>
            <person name="Griggs A."/>
            <person name="Gujja S."/>
            <person name="Heilman E.R."/>
            <person name="Heiman D."/>
            <person name="Hepburn T."/>
            <person name="Howarth C."/>
            <person name="Jen D."/>
            <person name="Larson L."/>
            <person name="Lewis B."/>
            <person name="Mehta T."/>
            <person name="Park D."/>
            <person name="Pearson M."/>
            <person name="Roberts A."/>
            <person name="Saif S."/>
            <person name="Shea T."/>
            <person name="Shenoy N."/>
            <person name="Sisk P."/>
            <person name="Stolte C."/>
            <person name="Sykes S."/>
            <person name="Walk T."/>
            <person name="White J."/>
            <person name="Yandava C."/>
            <person name="Haas B."/>
            <person name="Henn M.R."/>
            <person name="Nusbaum C."/>
            <person name="Birren B."/>
        </authorList>
    </citation>
    <scope>NUCLEOTIDE SEQUENCE [LARGE SCALE GENOMIC DNA]</scope>
    <source>
        <strain evidence="2">NA</strain>
    </source>
</reference>
<name>J9ERH4_WUCBA</name>
<dbReference type="PANTHER" id="PTHR13161">
    <property type="entry name" value="SPLICING FACTOR SUPPRESSOR OF WHITE APRICOT"/>
    <property type="match status" value="1"/>
</dbReference>
<dbReference type="Proteomes" id="UP000004810">
    <property type="component" value="Unassembled WGS sequence"/>
</dbReference>
<dbReference type="InterPro" id="IPR040397">
    <property type="entry name" value="SWAP"/>
</dbReference>
<gene>
    <name evidence="1" type="ORF">WUBG_04294</name>
</gene>
<proteinExistence type="predicted"/>
<evidence type="ECO:0000313" key="1">
    <source>
        <dbReference type="EMBL" id="EJW84793.1"/>
    </source>
</evidence>
<protein>
    <submittedName>
        <fullName evidence="1">Uncharacterized protein</fullName>
    </submittedName>
</protein>
<comment type="caution">
    <text evidence="1">The sequence shown here is derived from an EMBL/GenBank/DDBJ whole genome shotgun (WGS) entry which is preliminary data.</text>
</comment>
<dbReference type="AlphaFoldDB" id="J9ERH4"/>
<evidence type="ECO:0000313" key="2">
    <source>
        <dbReference type="Proteomes" id="UP000004810"/>
    </source>
</evidence>
<dbReference type="PANTHER" id="PTHR13161:SF4">
    <property type="entry name" value="CLK4-ASSOCIATING SERINE_ARGININE RICH PROTEIN"/>
    <property type="match status" value="1"/>
</dbReference>
<accession>J9ERH4</accession>